<dbReference type="Pfam" id="PF01925">
    <property type="entry name" value="TauE"/>
    <property type="match status" value="1"/>
</dbReference>
<gene>
    <name evidence="6" type="ORF">NT26_0698</name>
</gene>
<keyword evidence="3 5" id="KW-1133">Transmembrane helix</keyword>
<keyword evidence="4 5" id="KW-0472">Membrane</keyword>
<dbReference type="Proteomes" id="UP000010792">
    <property type="component" value="Chromosome"/>
</dbReference>
<feature type="transmembrane region" description="Helical" evidence="5">
    <location>
        <begin position="20"/>
        <end position="45"/>
    </location>
</feature>
<evidence type="ECO:0000256" key="4">
    <source>
        <dbReference type="ARBA" id="ARBA00023136"/>
    </source>
</evidence>
<name>L0NDM8_9HYPH</name>
<dbReference type="GO" id="GO:0005886">
    <property type="term" value="C:plasma membrane"/>
    <property type="evidence" value="ECO:0007669"/>
    <property type="project" value="UniProtKB-SubCell"/>
</dbReference>
<proteinExistence type="inferred from homology"/>
<comment type="similarity">
    <text evidence="5">Belongs to the 4-toluene sulfonate uptake permease (TSUP) (TC 2.A.102) family.</text>
</comment>
<evidence type="ECO:0000256" key="5">
    <source>
        <dbReference type="RuleBase" id="RU363041"/>
    </source>
</evidence>
<organism evidence="6 7">
    <name type="scientific">Pseudorhizobium banfieldiae</name>
    <dbReference type="NCBI Taxonomy" id="1125847"/>
    <lineage>
        <taxon>Bacteria</taxon>
        <taxon>Pseudomonadati</taxon>
        <taxon>Pseudomonadota</taxon>
        <taxon>Alphaproteobacteria</taxon>
        <taxon>Hyphomicrobiales</taxon>
        <taxon>Rhizobiaceae</taxon>
        <taxon>Rhizobium/Agrobacterium group</taxon>
        <taxon>Pseudorhizobium</taxon>
    </lineage>
</organism>
<feature type="transmembrane region" description="Helical" evidence="5">
    <location>
        <begin position="79"/>
        <end position="98"/>
    </location>
</feature>
<dbReference type="InterPro" id="IPR002781">
    <property type="entry name" value="TM_pro_TauE-like"/>
</dbReference>
<evidence type="ECO:0000256" key="3">
    <source>
        <dbReference type="ARBA" id="ARBA00022989"/>
    </source>
</evidence>
<evidence type="ECO:0000256" key="1">
    <source>
        <dbReference type="ARBA" id="ARBA00004141"/>
    </source>
</evidence>
<feature type="transmembrane region" description="Helical" evidence="5">
    <location>
        <begin position="279"/>
        <end position="297"/>
    </location>
</feature>
<keyword evidence="7" id="KW-1185">Reference proteome</keyword>
<feature type="transmembrane region" description="Helical" evidence="5">
    <location>
        <begin position="141"/>
        <end position="159"/>
    </location>
</feature>
<feature type="transmembrane region" description="Helical" evidence="5">
    <location>
        <begin position="179"/>
        <end position="205"/>
    </location>
</feature>
<feature type="transmembrane region" description="Helical" evidence="5">
    <location>
        <begin position="51"/>
        <end position="72"/>
    </location>
</feature>
<dbReference type="AlphaFoldDB" id="L0NDM8"/>
<evidence type="ECO:0000313" key="6">
    <source>
        <dbReference type="EMBL" id="CCF18422.1"/>
    </source>
</evidence>
<keyword evidence="5" id="KW-1003">Cell membrane</keyword>
<dbReference type="EMBL" id="FO082820">
    <property type="protein sequence ID" value="CCF18422.1"/>
    <property type="molecule type" value="Genomic_DNA"/>
</dbReference>
<evidence type="ECO:0000256" key="2">
    <source>
        <dbReference type="ARBA" id="ARBA00022692"/>
    </source>
</evidence>
<feature type="transmembrane region" description="Helical" evidence="5">
    <location>
        <begin position="245"/>
        <end position="267"/>
    </location>
</feature>
<evidence type="ECO:0000313" key="7">
    <source>
        <dbReference type="Proteomes" id="UP000010792"/>
    </source>
</evidence>
<keyword evidence="2 5" id="KW-0812">Transmembrane</keyword>
<sequence>MDRVRFAHPVHQRAHSGTSITPFSGLAMPASIMLLTSFALVLGLVGCVSGFLAGLLGVGGGIVVVPVLYHVLAAFDVDVALRAHIAVGTSLATIIPTSVQSIRAHKAKGAVDTELLKLWGPFVGLGVLCGVVVAGYASGSLLTAVFGVVAALVALYMLFTREGWHPVKGLPGRAGQAGMATAIGTISTLMGIGGGTLTVPTLSIFSYPVRRAVGTASVIGLIIAVPGTVGYIINGWGRAGLPAFSLGYVNLGGMIAIVVTSMWFAPLGARTAHSIEPRTLRILFGVFLTITSSKMLFDSYRMFF</sequence>
<feature type="transmembrane region" description="Helical" evidence="5">
    <location>
        <begin position="212"/>
        <end position="233"/>
    </location>
</feature>
<dbReference type="STRING" id="1125847.NT26_0698"/>
<reference evidence="6 7" key="1">
    <citation type="journal article" date="2013" name="Genome Biol. Evol.">
        <title>Life in an arsenic-containing gold mine: genome and physiology of the autotrophic arsenite-oxidizing bacterium rhizobium sp. NT-26.</title>
        <authorList>
            <person name="Andres J."/>
            <person name="Arsene-Ploetze F."/>
            <person name="Barbe V."/>
            <person name="Brochier-Armanet C."/>
            <person name="Cleiss-Arnold J."/>
            <person name="Coppee J.Y."/>
            <person name="Dillies M.A."/>
            <person name="Geist"/>
            <person name="L"/>
            <person name="Joublin A."/>
            <person name="Koechler S."/>
            <person name="Lassalle F."/>
            <person name="Marchal M."/>
            <person name="Medigue C."/>
            <person name="Muller D."/>
            <person name="Nesme X."/>
            <person name="Plewniak F."/>
            <person name="Proux C."/>
            <person name="Ramirez-Bahena M.H."/>
            <person name="Schenowitz C."/>
            <person name="Sismeiro O."/>
            <person name="Vallenet D."/>
            <person name="Santini J.M."/>
            <person name="Bertin P.N."/>
        </authorList>
    </citation>
    <scope>NUCLEOTIDE SEQUENCE [LARGE SCALE GENOMIC DNA]</scope>
    <source>
        <strain evidence="6 7">NT-26</strain>
    </source>
</reference>
<dbReference type="KEGG" id="rht:NT26_0698"/>
<dbReference type="PANTHER" id="PTHR43483">
    <property type="entry name" value="MEMBRANE TRANSPORTER PROTEIN HI_0806-RELATED"/>
    <property type="match status" value="1"/>
</dbReference>
<dbReference type="PANTHER" id="PTHR43483:SF3">
    <property type="entry name" value="MEMBRANE TRANSPORTER PROTEIN HI_0806-RELATED"/>
    <property type="match status" value="1"/>
</dbReference>
<accession>L0NDM8</accession>
<comment type="subcellular location">
    <subcellularLocation>
        <location evidence="5">Cell membrane</location>
        <topology evidence="5">Multi-pass membrane protein</topology>
    </subcellularLocation>
    <subcellularLocation>
        <location evidence="1">Membrane</location>
        <topology evidence="1">Multi-pass membrane protein</topology>
    </subcellularLocation>
</comment>
<protein>
    <recommendedName>
        <fullName evidence="5">Probable membrane transporter protein</fullName>
    </recommendedName>
</protein>
<feature type="transmembrane region" description="Helical" evidence="5">
    <location>
        <begin position="118"/>
        <end position="136"/>
    </location>
</feature>